<organism evidence="4 5">
    <name type="scientific">Akanthomyces lecanii RCEF 1005</name>
    <dbReference type="NCBI Taxonomy" id="1081108"/>
    <lineage>
        <taxon>Eukaryota</taxon>
        <taxon>Fungi</taxon>
        <taxon>Dikarya</taxon>
        <taxon>Ascomycota</taxon>
        <taxon>Pezizomycotina</taxon>
        <taxon>Sordariomycetes</taxon>
        <taxon>Hypocreomycetidae</taxon>
        <taxon>Hypocreales</taxon>
        <taxon>Cordycipitaceae</taxon>
        <taxon>Akanthomyces</taxon>
        <taxon>Cordyceps confragosa</taxon>
    </lineage>
</organism>
<dbReference type="InterPro" id="IPR050346">
    <property type="entry name" value="FMO-like"/>
</dbReference>
<evidence type="ECO:0000313" key="4">
    <source>
        <dbReference type="EMBL" id="OAA79816.1"/>
    </source>
</evidence>
<keyword evidence="2" id="KW-0274">FAD</keyword>
<dbReference type="Pfam" id="PF13738">
    <property type="entry name" value="Pyr_redox_3"/>
    <property type="match status" value="1"/>
</dbReference>
<dbReference type="PRINTS" id="PR00411">
    <property type="entry name" value="PNDRDTASEI"/>
</dbReference>
<dbReference type="OrthoDB" id="2915840at2759"/>
<proteinExistence type="predicted"/>
<dbReference type="Gene3D" id="3.50.50.60">
    <property type="entry name" value="FAD/NAD(P)-binding domain"/>
    <property type="match status" value="1"/>
</dbReference>
<dbReference type="AlphaFoldDB" id="A0A168IYR1"/>
<gene>
    <name evidence="4" type="ORF">LEL_03302</name>
</gene>
<dbReference type="EMBL" id="AZHF01000002">
    <property type="protein sequence ID" value="OAA79816.1"/>
    <property type="molecule type" value="Genomic_DNA"/>
</dbReference>
<keyword evidence="3" id="KW-0560">Oxidoreductase</keyword>
<evidence type="ECO:0000256" key="3">
    <source>
        <dbReference type="ARBA" id="ARBA00023002"/>
    </source>
</evidence>
<comment type="caution">
    <text evidence="4">The sequence shown here is derived from an EMBL/GenBank/DDBJ whole genome shotgun (WGS) entry which is preliminary data.</text>
</comment>
<evidence type="ECO:0000256" key="1">
    <source>
        <dbReference type="ARBA" id="ARBA00022630"/>
    </source>
</evidence>
<keyword evidence="5" id="KW-1185">Reference proteome</keyword>
<evidence type="ECO:0000256" key="2">
    <source>
        <dbReference type="ARBA" id="ARBA00022827"/>
    </source>
</evidence>
<accession>A0A168IYR1</accession>
<evidence type="ECO:0000313" key="5">
    <source>
        <dbReference type="Proteomes" id="UP000076881"/>
    </source>
</evidence>
<name>A0A168IYR1_CORDF</name>
<protein>
    <submittedName>
        <fullName evidence="4">Pyridine nucleotide-disulfide oxidoreductase, FAD/NAD(P)-binding domain protein</fullName>
    </submittedName>
</protein>
<reference evidence="4 5" key="1">
    <citation type="journal article" date="2016" name="Genome Biol. Evol.">
        <title>Divergent and convergent evolution of fungal pathogenicity.</title>
        <authorList>
            <person name="Shang Y."/>
            <person name="Xiao G."/>
            <person name="Zheng P."/>
            <person name="Cen K."/>
            <person name="Zhan S."/>
            <person name="Wang C."/>
        </authorList>
    </citation>
    <scope>NUCLEOTIDE SEQUENCE [LARGE SCALE GENOMIC DNA]</scope>
    <source>
        <strain evidence="4 5">RCEF 1005</strain>
    </source>
</reference>
<dbReference type="PANTHER" id="PTHR23023">
    <property type="entry name" value="DIMETHYLANILINE MONOOXYGENASE"/>
    <property type="match status" value="1"/>
</dbReference>
<sequence length="568" mass="62531">MGEAYDIVVVGAGWFGLAAAKAASQLMPDETLAVLESAESCGGTWSRNRLYPGLKSNNMVGTYEHPDFPMTEARYGVRPDTHIPGAVLHQYLTDFAHHFGFFDRIQFRSKVDVVEPADGDGGSAWKLSVTGPDGKRREVAAKKLILATGLTSTPNMPTYKGSEDLGAPLFHAKDFCAQAPRLMGSVKSAVVVGGAKSAYDVAYAMVQDGATVDLVIRDNGHGPVWIAPAFVTPFKTRLDQLLLIRWMTWMAPCPWGGEDGFGSVRGFLHGTALGRFLVDLFWKILSADVVGANGYDTHPELAKLKPWHSAFWIGSGLSILNYQTPFFDLVKDGRIRVHIGQIDHMEHKTVVLADGTRLQTDVVVCSTGWKKESPIKFNNMDAPTRFGLDVTDAELAKLNDKADEDVLNLFPRLRHQPKLRFTPKAGEPLRLYRFIVPSTHVFACSIAFAGAVSSVNTATCAAAQGHWIAAYLSNRLDRLPSTGDEVSDEIMLHTQWGKWRYPCGYGASLPDFVFEGLPYVDLLLRDMGLRNNRKGSLFAELTKPYLPRDFRGLVEEWKALHDGTGKTA</sequence>
<dbReference type="InterPro" id="IPR036188">
    <property type="entry name" value="FAD/NAD-bd_sf"/>
</dbReference>
<dbReference type="Proteomes" id="UP000076881">
    <property type="component" value="Unassembled WGS sequence"/>
</dbReference>
<dbReference type="GO" id="GO:0016491">
    <property type="term" value="F:oxidoreductase activity"/>
    <property type="evidence" value="ECO:0007669"/>
    <property type="project" value="UniProtKB-KW"/>
</dbReference>
<keyword evidence="1" id="KW-0285">Flavoprotein</keyword>
<dbReference type="SUPFAM" id="SSF51905">
    <property type="entry name" value="FAD/NAD(P)-binding domain"/>
    <property type="match status" value="2"/>
</dbReference>